<gene>
    <name evidence="2" type="ORF">GCK72_021714</name>
</gene>
<dbReference type="PROSITE" id="PS50181">
    <property type="entry name" value="FBOX"/>
    <property type="match status" value="1"/>
</dbReference>
<dbReference type="Proteomes" id="UP000483820">
    <property type="component" value="Chromosome V"/>
</dbReference>
<evidence type="ECO:0000313" key="2">
    <source>
        <dbReference type="EMBL" id="KAF1755145.1"/>
    </source>
</evidence>
<dbReference type="InterPro" id="IPR041426">
    <property type="entry name" value="Mos1_HTH"/>
</dbReference>
<dbReference type="CDD" id="cd22150">
    <property type="entry name" value="F-box_CeFBXA-like"/>
    <property type="match status" value="1"/>
</dbReference>
<name>A0A6A5GKT6_CAERE</name>
<evidence type="ECO:0000313" key="3">
    <source>
        <dbReference type="Proteomes" id="UP000483820"/>
    </source>
</evidence>
<proteinExistence type="predicted"/>
<dbReference type="SUPFAM" id="SSF81383">
    <property type="entry name" value="F-box domain"/>
    <property type="match status" value="1"/>
</dbReference>
<dbReference type="Pfam" id="PF01827">
    <property type="entry name" value="FTH"/>
    <property type="match status" value="1"/>
</dbReference>
<dbReference type="SMART" id="SM00256">
    <property type="entry name" value="FBOX"/>
    <property type="match status" value="1"/>
</dbReference>
<dbReference type="PANTHER" id="PTHR23015">
    <property type="entry name" value="UNCHARACTERIZED C.ELEGANS PROTEIN"/>
    <property type="match status" value="1"/>
</dbReference>
<dbReference type="GO" id="GO:0045087">
    <property type="term" value="P:innate immune response"/>
    <property type="evidence" value="ECO:0007669"/>
    <property type="project" value="TreeGrafter"/>
</dbReference>
<dbReference type="PANTHER" id="PTHR23015:SF4">
    <property type="entry name" value="DUF38 DOMAIN-CONTAINING PROTEIN-RELATED"/>
    <property type="match status" value="1"/>
</dbReference>
<protein>
    <recommendedName>
        <fullName evidence="1">F-box domain-containing protein</fullName>
    </recommendedName>
</protein>
<organism evidence="2 3">
    <name type="scientific">Caenorhabditis remanei</name>
    <name type="common">Caenorhabditis vulgaris</name>
    <dbReference type="NCBI Taxonomy" id="31234"/>
    <lineage>
        <taxon>Eukaryota</taxon>
        <taxon>Metazoa</taxon>
        <taxon>Ecdysozoa</taxon>
        <taxon>Nematoda</taxon>
        <taxon>Chromadorea</taxon>
        <taxon>Rhabditida</taxon>
        <taxon>Rhabditina</taxon>
        <taxon>Rhabditomorpha</taxon>
        <taxon>Rhabditoidea</taxon>
        <taxon>Rhabditidae</taxon>
        <taxon>Peloderinae</taxon>
        <taxon>Caenorhabditis</taxon>
    </lineage>
</organism>
<dbReference type="InterPro" id="IPR040161">
    <property type="entry name" value="FB224"/>
</dbReference>
<sequence length="362" mass="42717">MHKIPTDLLKNNLNYLKSCILYEVLSKKPIFDSYRHFCETNGDDAIGYNDFEYWYYRFYSGDIDFEHERRIDSKEKALTGLPLEILGMVTGYLEPEERTHLRLMSKKFKAIVDMEHVTFRLIDVEWTPNVFRLYINENYFEYIIHNGRFVRKDYSDEGLESALDRFAQVMKHPKLHVDRLILKFSDDVLPEEKEQLLKCLPHSLHVEQAHVYGSVEDTLTIVSHLKPGVLKGILVTGCPQELAPIFESEHWKQAELTKLFSCQTTSRIFPMFYSFRYFDILVTSMEMNDLHLLISNVAKNPSFQCCIIKAVTVTSHEIEEPIPIEERIENDGSLRLRYQIPDSKHYLEIHMRNDGFYTIRRI</sequence>
<accession>A0A6A5GKT6</accession>
<reference evidence="2 3" key="1">
    <citation type="submission" date="2019-12" db="EMBL/GenBank/DDBJ databases">
        <title>Chromosome-level assembly of the Caenorhabditis remanei genome.</title>
        <authorList>
            <person name="Teterina A.A."/>
            <person name="Willis J.H."/>
            <person name="Phillips P.C."/>
        </authorList>
    </citation>
    <scope>NUCLEOTIDE SEQUENCE [LARGE SCALE GENOMIC DNA]</scope>
    <source>
        <strain evidence="2 3">PX506</strain>
        <tissue evidence="2">Whole organism</tissue>
    </source>
</reference>
<comment type="caution">
    <text evidence="2">The sequence shown here is derived from an EMBL/GenBank/DDBJ whole genome shotgun (WGS) entry which is preliminary data.</text>
</comment>
<dbReference type="InterPro" id="IPR002900">
    <property type="entry name" value="DUF38/FTH_CAE_spp"/>
</dbReference>
<dbReference type="InterPro" id="IPR036047">
    <property type="entry name" value="F-box-like_dom_sf"/>
</dbReference>
<dbReference type="InterPro" id="IPR001810">
    <property type="entry name" value="F-box_dom"/>
</dbReference>
<dbReference type="AlphaFoldDB" id="A0A6A5GKT6"/>
<dbReference type="RefSeq" id="XP_053583364.1">
    <property type="nucleotide sequence ID" value="XM_053734451.1"/>
</dbReference>
<dbReference type="Pfam" id="PF17906">
    <property type="entry name" value="HTH_48"/>
    <property type="match status" value="1"/>
</dbReference>
<evidence type="ECO:0000259" key="1">
    <source>
        <dbReference type="PROSITE" id="PS50181"/>
    </source>
</evidence>
<dbReference type="Pfam" id="PF00646">
    <property type="entry name" value="F-box"/>
    <property type="match status" value="1"/>
</dbReference>
<dbReference type="CTD" id="78777320"/>
<feature type="domain" description="F-box" evidence="1">
    <location>
        <begin position="75"/>
        <end position="122"/>
    </location>
</feature>
<dbReference type="KEGG" id="crq:GCK72_021714"/>
<dbReference type="EMBL" id="WUAV01000005">
    <property type="protein sequence ID" value="KAF1755145.1"/>
    <property type="molecule type" value="Genomic_DNA"/>
</dbReference>
<dbReference type="GeneID" id="78777320"/>